<dbReference type="PANTHER" id="PTHR43503">
    <property type="entry name" value="MCG48959-RELATED"/>
    <property type="match status" value="1"/>
</dbReference>
<feature type="region of interest" description="Disordered" evidence="1">
    <location>
        <begin position="475"/>
        <end position="509"/>
    </location>
</feature>
<feature type="compositionally biased region" description="Basic and acidic residues" evidence="1">
    <location>
        <begin position="277"/>
        <end position="293"/>
    </location>
</feature>
<name>A0A1E4SIQ7_9ASCO</name>
<sequence>MTTLIPTASACYTVLLPPTEKDDRLNLNVRTGSASTLYNSFVFTFGGLTIGLELHECTIEEVYNTFHLKILHSNSKFKLLSKYLSGEMFYLSLIDRYWCRVQLKPELPRPKPRLFHEICAVNNCVYLFGGLVIPDQPPADGPTSYLRAFLQPANDLWEFNLETASWTLLHDGRGYHSDPSIPVPRFAHKITIINRLTCVNKKDHFGIFIAGGKDLESRPIRDNVIFDLVDKKYVGVAPVELQMSSKVGGDVLAVDYTNSIVVSFPEEVDHHHHHHHYDPNEDRKKHDYSHTTEQEESLIVYTPTPTNNPDEFTDNPLKSFKIGKSIKSGKPLRIRKKKILKHESTEAGDATKKVVERKTVKQTIPYNLRFPTGGLFGQNVVITGFLPNDYDISIFIYNKPTGKWSRLNIFCNHDYGSHRFWGGYAWQSHHKVVLLGNFITSRTTSSIRYFNLIVTVSLPITNILASSELAGGHHHTADGRKVYHQSEKSNLEKRSDESVTDDSTCSNDEEIDPLKKITSRKLSTVSNSSDKTSPTTISFSEYVHYAAPKTNFTKIRSVFPPAAITLGRNAFDRYGDLISDFEMISSSGERIPVSLTVLLQRWGRYFIKLLAKGYVQAVDRFDHEQASGTNSTHTQKLRTSKIVDEKQANDQSMSEIPSVDSVEKPDELQLGRKDSMSSFSSGTSLLTSHLQDIPPQLPLPAELIPAVPATPTSFRQSSRKNSGDYGSPRASLINTLTQLRNIPTTRSPRDSPFASPRASLSNQGGAGPNSGGADLFGTNVPNLRPNQAVSIKLSPGKRLEDSSYTLVDSVDSYDLRKLSDKKPCSTGKLPSFTTSEPDTDKFASLSSTPSNNSKESQEEFDEDQNEEDDEHLTTSRGLFDNALLNFENIENGKFRMEPSLIPRKLYMPCSTTTIKAFCEYLYTGQVGNKWLLFPTTLDTLAISKFFKVPLLYDLISEVLFGIIGRKEAFIIKEGNKLKKRYFKILETTGTQIDPNFNFPLDEYEGFMDTVDDGYLDIALLKKSSNLHKMSVTSNMSVRRDKVRKYSTSRRASLNDTEITENEERSDHTPGIEAELSWNQGVAGARSDEITYKANADVAPKDGSRIEDSTDDSDKKTTSEEDPEFELKYLDTYDTPLPEPKASQEEEDVNTQDAEEKEQKRTLLTLTLEHLVSPDSPVPPDCVIDYVYESAALVVDMKLILRAANVREMSRILTQSRLSINNEIEKLSKKLRKVTPESIPEEAPPKRPLLKHLQSEGSIISDKTTISRPEENALKGSISLASSFHRPSSASLLKPSVSSSSLSNFANNGGSKSFRGITGFTPFKQSKTDPRMGNKELDKRITKLIKKDEKQKLKNEKDPKPKKSSMHGLLHRNSSKVNLPTSATSSISSVATPSSSKKHHHGFFHLGRKHDTPEDSSLDDNQMRRTESYSASINLEGSSRKTKKFFGLRK</sequence>
<reference evidence="3" key="1">
    <citation type="submission" date="2016-05" db="EMBL/GenBank/DDBJ databases">
        <title>Comparative genomics of biotechnologically important yeasts.</title>
        <authorList>
            <consortium name="DOE Joint Genome Institute"/>
            <person name="Riley R."/>
            <person name="Haridas S."/>
            <person name="Wolfe K.H."/>
            <person name="Lopes M.R."/>
            <person name="Hittinger C.T."/>
            <person name="Goker M."/>
            <person name="Salamov A."/>
            <person name="Wisecaver J."/>
            <person name="Long T.M."/>
            <person name="Aerts A.L."/>
            <person name="Barry K."/>
            <person name="Choi C."/>
            <person name="Clum A."/>
            <person name="Coughlan A.Y."/>
            <person name="Deshpande S."/>
            <person name="Douglass A.P."/>
            <person name="Hanson S.J."/>
            <person name="Klenk H.-P."/>
            <person name="Labutti K."/>
            <person name="Lapidus A."/>
            <person name="Lindquist E."/>
            <person name="Lipzen A."/>
            <person name="Meier-Kolthoff J.P."/>
            <person name="Ohm R.A."/>
            <person name="Otillar R.P."/>
            <person name="Pangilinan J."/>
            <person name="Peng Y."/>
            <person name="Rokas A."/>
            <person name="Rosa C.A."/>
            <person name="Scheuner C."/>
            <person name="Sibirny A.A."/>
            <person name="Slot J.C."/>
            <person name="Stielow J.B."/>
            <person name="Sun H."/>
            <person name="Kurtzman C.P."/>
            <person name="Blackwell M."/>
            <person name="Grigoriev I.V."/>
            <person name="Jeffries T.W."/>
        </authorList>
    </citation>
    <scope>NUCLEOTIDE SEQUENCE [LARGE SCALE GENOMIC DNA]</scope>
    <source>
        <strain evidence="3">NRRL Y-17324</strain>
    </source>
</reference>
<keyword evidence="3" id="KW-1185">Reference proteome</keyword>
<dbReference type="RefSeq" id="XP_020064506.1">
    <property type="nucleotide sequence ID" value="XM_020209953.1"/>
</dbReference>
<dbReference type="SUPFAM" id="SSF117281">
    <property type="entry name" value="Kelch motif"/>
    <property type="match status" value="1"/>
</dbReference>
<dbReference type="GO" id="GO:0045454">
    <property type="term" value="P:cell redox homeostasis"/>
    <property type="evidence" value="ECO:0007669"/>
    <property type="project" value="TreeGrafter"/>
</dbReference>
<feature type="region of interest" description="Disordered" evidence="1">
    <location>
        <begin position="625"/>
        <end position="683"/>
    </location>
</feature>
<accession>A0A1E4SIQ7</accession>
<dbReference type="InterPro" id="IPR015915">
    <property type="entry name" value="Kelch-typ_b-propeller"/>
</dbReference>
<feature type="region of interest" description="Disordered" evidence="1">
    <location>
        <begin position="711"/>
        <end position="730"/>
    </location>
</feature>
<feature type="compositionally biased region" description="Low complexity" evidence="1">
    <location>
        <begin position="1288"/>
        <end position="1302"/>
    </location>
</feature>
<protein>
    <recommendedName>
        <fullName evidence="4">BTB domain-containing protein</fullName>
    </recommendedName>
</protein>
<feature type="compositionally biased region" description="Basic and acidic residues" evidence="1">
    <location>
        <begin position="1325"/>
        <end position="1360"/>
    </location>
</feature>
<dbReference type="PANTHER" id="PTHR43503:SF2">
    <property type="entry name" value="NEGATIVE REGULATOR OF SPORULATION MDS3-RELATED"/>
    <property type="match status" value="1"/>
</dbReference>
<feature type="region of interest" description="Disordered" evidence="1">
    <location>
        <begin position="739"/>
        <end position="781"/>
    </location>
</feature>
<dbReference type="GeneID" id="30984089"/>
<feature type="compositionally biased region" description="Basic and acidic residues" evidence="1">
    <location>
        <begin position="1098"/>
        <end position="1130"/>
    </location>
</feature>
<proteinExistence type="predicted"/>
<feature type="compositionally biased region" description="Basic residues" evidence="1">
    <location>
        <begin position="1361"/>
        <end position="1373"/>
    </location>
</feature>
<dbReference type="Proteomes" id="UP000094285">
    <property type="component" value="Unassembled WGS sequence"/>
</dbReference>
<dbReference type="GO" id="GO:0005739">
    <property type="term" value="C:mitochondrion"/>
    <property type="evidence" value="ECO:0007669"/>
    <property type="project" value="TreeGrafter"/>
</dbReference>
<feature type="region of interest" description="Disordered" evidence="1">
    <location>
        <begin position="1313"/>
        <end position="1449"/>
    </location>
</feature>
<feature type="region of interest" description="Disordered" evidence="1">
    <location>
        <begin position="819"/>
        <end position="873"/>
    </location>
</feature>
<feature type="compositionally biased region" description="Acidic residues" evidence="1">
    <location>
        <begin position="1144"/>
        <end position="1155"/>
    </location>
</feature>
<dbReference type="STRING" id="984487.A0A1E4SIQ7"/>
<feature type="compositionally biased region" description="Polar residues" evidence="1">
    <location>
        <begin position="844"/>
        <end position="854"/>
    </location>
</feature>
<organism evidence="2 3">
    <name type="scientific">Suhomyces tanzawaensis NRRL Y-17324</name>
    <dbReference type="NCBI Taxonomy" id="984487"/>
    <lineage>
        <taxon>Eukaryota</taxon>
        <taxon>Fungi</taxon>
        <taxon>Dikarya</taxon>
        <taxon>Ascomycota</taxon>
        <taxon>Saccharomycotina</taxon>
        <taxon>Pichiomycetes</taxon>
        <taxon>Debaryomycetaceae</taxon>
        <taxon>Suhomyces</taxon>
    </lineage>
</organism>
<evidence type="ECO:0008006" key="4">
    <source>
        <dbReference type="Google" id="ProtNLM"/>
    </source>
</evidence>
<feature type="compositionally biased region" description="Basic and acidic residues" evidence="1">
    <location>
        <begin position="661"/>
        <end position="675"/>
    </location>
</feature>
<feature type="compositionally biased region" description="Basic residues" evidence="1">
    <location>
        <begin position="1439"/>
        <end position="1449"/>
    </location>
</feature>
<feature type="region of interest" description="Disordered" evidence="1">
    <location>
        <begin position="270"/>
        <end position="295"/>
    </location>
</feature>
<dbReference type="GO" id="GO:0005829">
    <property type="term" value="C:cytosol"/>
    <property type="evidence" value="ECO:0007669"/>
    <property type="project" value="TreeGrafter"/>
</dbReference>
<feature type="region of interest" description="Disordered" evidence="1">
    <location>
        <begin position="1288"/>
        <end position="1307"/>
    </location>
</feature>
<evidence type="ECO:0000256" key="1">
    <source>
        <dbReference type="SAM" id="MobiDB-lite"/>
    </source>
</evidence>
<feature type="compositionally biased region" description="Basic and acidic residues" evidence="1">
    <location>
        <begin position="475"/>
        <end position="497"/>
    </location>
</feature>
<feature type="compositionally biased region" description="Polar residues" evidence="1">
    <location>
        <begin position="711"/>
        <end position="720"/>
    </location>
</feature>
<gene>
    <name evidence="2" type="ORF">CANTADRAFT_51527</name>
</gene>
<dbReference type="EMBL" id="KV453912">
    <property type="protein sequence ID" value="ODV79384.1"/>
    <property type="molecule type" value="Genomic_DNA"/>
</dbReference>
<evidence type="ECO:0000313" key="3">
    <source>
        <dbReference type="Proteomes" id="UP000094285"/>
    </source>
</evidence>
<feature type="region of interest" description="Disordered" evidence="1">
    <location>
        <begin position="1090"/>
        <end position="1157"/>
    </location>
</feature>
<feature type="compositionally biased region" description="Low complexity" evidence="1">
    <location>
        <begin position="1379"/>
        <end position="1394"/>
    </location>
</feature>
<feature type="compositionally biased region" description="Acidic residues" evidence="1">
    <location>
        <begin position="858"/>
        <end position="870"/>
    </location>
</feature>
<feature type="compositionally biased region" description="Basic residues" evidence="1">
    <location>
        <begin position="1395"/>
        <end position="1407"/>
    </location>
</feature>
<dbReference type="Gene3D" id="2.120.10.80">
    <property type="entry name" value="Kelch-type beta propeller"/>
    <property type="match status" value="1"/>
</dbReference>
<feature type="compositionally biased region" description="Polar residues" evidence="1">
    <location>
        <begin position="1427"/>
        <end position="1436"/>
    </location>
</feature>
<dbReference type="OrthoDB" id="10001928at2759"/>
<evidence type="ECO:0000313" key="2">
    <source>
        <dbReference type="EMBL" id="ODV79384.1"/>
    </source>
</evidence>
<feature type="region of interest" description="Disordered" evidence="1">
    <location>
        <begin position="1040"/>
        <end position="1077"/>
    </location>
</feature>